<reference evidence="2 3" key="2">
    <citation type="journal article" date="2013" name="IMA Fungus">
        <title>IMA Genome-F 1: Ceratocystis fimbriata: Draft nuclear genome sequence for the plant pathogen, Ceratocystis fimbriata.</title>
        <authorList>
            <person name="Wilken P.M."/>
            <person name="Steenkamp E.T."/>
            <person name="Wingfield M.J."/>
            <person name="de Beer Z.W."/>
            <person name="Wingfield B.D."/>
        </authorList>
    </citation>
    <scope>NUCLEOTIDE SEQUENCE [LARGE SCALE GENOMIC DNA]</scope>
    <source>
        <strain evidence="2 3">CBS 114723</strain>
    </source>
</reference>
<dbReference type="PANTHER" id="PTHR34883:SF15">
    <property type="entry name" value="EXTRACELLULAR SERINE-RICH PROTEIN"/>
    <property type="match status" value="1"/>
</dbReference>
<dbReference type="PANTHER" id="PTHR34883">
    <property type="entry name" value="SERINE-RICH PROTEIN, PUTATIVE-RELATED-RELATED"/>
    <property type="match status" value="1"/>
</dbReference>
<gene>
    <name evidence="2" type="ORF">CFIMG_008546RA00001</name>
</gene>
<dbReference type="EMBL" id="APWK03000083">
    <property type="protein sequence ID" value="PHH51894.1"/>
    <property type="molecule type" value="Genomic_DNA"/>
</dbReference>
<accession>A0A2C5X1Y7</accession>
<organism evidence="2 3">
    <name type="scientific">Ceratocystis fimbriata CBS 114723</name>
    <dbReference type="NCBI Taxonomy" id="1035309"/>
    <lineage>
        <taxon>Eukaryota</taxon>
        <taxon>Fungi</taxon>
        <taxon>Dikarya</taxon>
        <taxon>Ascomycota</taxon>
        <taxon>Pezizomycotina</taxon>
        <taxon>Sordariomycetes</taxon>
        <taxon>Hypocreomycetidae</taxon>
        <taxon>Microascales</taxon>
        <taxon>Ceratocystidaceae</taxon>
        <taxon>Ceratocystis</taxon>
    </lineage>
</organism>
<evidence type="ECO:0000313" key="3">
    <source>
        <dbReference type="Proteomes" id="UP000222788"/>
    </source>
</evidence>
<dbReference type="InterPro" id="IPR008972">
    <property type="entry name" value="Cupredoxin"/>
</dbReference>
<dbReference type="OrthoDB" id="5421909at2759"/>
<comment type="caution">
    <text evidence="2">The sequence shown here is derived from an EMBL/GenBank/DDBJ whole genome shotgun (WGS) entry which is preliminary data.</text>
</comment>
<evidence type="ECO:0000313" key="2">
    <source>
        <dbReference type="EMBL" id="PHH51894.1"/>
    </source>
</evidence>
<proteinExistence type="predicted"/>
<reference evidence="2 3" key="1">
    <citation type="journal article" date="2013" name="Fungal Biol.">
        <title>Analysis of microsatellite markers in the genome of the plant pathogen Ceratocystis fimbriata.</title>
        <authorList>
            <person name="Simpson M.C."/>
            <person name="Wilken P.M."/>
            <person name="Coetzee M.P."/>
            <person name="Wingfield M.J."/>
            <person name="Wingfield B.D."/>
        </authorList>
    </citation>
    <scope>NUCLEOTIDE SEQUENCE [LARGE SCALE GENOMIC DNA]</scope>
    <source>
        <strain evidence="2 3">CBS 114723</strain>
    </source>
</reference>
<dbReference type="Gene3D" id="2.60.40.420">
    <property type="entry name" value="Cupredoxins - blue copper proteins"/>
    <property type="match status" value="1"/>
</dbReference>
<protein>
    <recommendedName>
        <fullName evidence="4">GPI-anchored cupredoxin</fullName>
    </recommendedName>
</protein>
<feature type="chain" id="PRO_5012406197" description="GPI-anchored cupredoxin" evidence="1">
    <location>
        <begin position="17"/>
        <end position="162"/>
    </location>
</feature>
<evidence type="ECO:0008006" key="4">
    <source>
        <dbReference type="Google" id="ProtNLM"/>
    </source>
</evidence>
<dbReference type="SUPFAM" id="SSF49503">
    <property type="entry name" value="Cupredoxins"/>
    <property type="match status" value="1"/>
</dbReference>
<evidence type="ECO:0000256" key="1">
    <source>
        <dbReference type="SAM" id="SignalP"/>
    </source>
</evidence>
<feature type="signal peptide" evidence="1">
    <location>
        <begin position="1"/>
        <end position="16"/>
    </location>
</feature>
<dbReference type="InterPro" id="IPR052953">
    <property type="entry name" value="Ser-rich/MCO-related"/>
</dbReference>
<name>A0A2C5X1Y7_9PEZI</name>
<sequence>MRLTTALLAFATGALAMPSGTTGNEPNKVVARAVATHTIFVSNEGFSRGDFKANAEDILEFHFKPGSHSVTQTSFRNPCRYLSGGFASGTVVTSRGVTLQDESPVWFYQAGDRTCSGNGFVGVVNAPETGGQYYGNFQRAALQKATTELIVLPAVGSFVTLD</sequence>
<keyword evidence="1" id="KW-0732">Signal</keyword>
<keyword evidence="3" id="KW-1185">Reference proteome</keyword>
<dbReference type="Proteomes" id="UP000222788">
    <property type="component" value="Unassembled WGS sequence"/>
</dbReference>
<dbReference type="AlphaFoldDB" id="A0A2C5X1Y7"/>